<dbReference type="GO" id="GO:0016020">
    <property type="term" value="C:membrane"/>
    <property type="evidence" value="ECO:0007669"/>
    <property type="project" value="InterPro"/>
</dbReference>
<evidence type="ECO:0000256" key="3">
    <source>
        <dbReference type="ARBA" id="ARBA00022679"/>
    </source>
</evidence>
<keyword evidence="7" id="KW-0961">Cell wall biogenesis/degradation</keyword>
<feature type="transmembrane region" description="Helical" evidence="11">
    <location>
        <begin position="755"/>
        <end position="775"/>
    </location>
</feature>
<keyword evidence="2" id="KW-0328">Glycosyltransferase</keyword>
<feature type="transmembrane region" description="Helical" evidence="11">
    <location>
        <begin position="713"/>
        <end position="734"/>
    </location>
</feature>
<protein>
    <submittedName>
        <fullName evidence="12">Cellulose synthase-like protein G3</fullName>
    </submittedName>
</protein>
<comment type="caution">
    <text evidence="12">The sequence shown here is derived from an EMBL/GenBank/DDBJ whole genome shotgun (WGS) entry which is preliminary data.</text>
</comment>
<feature type="transmembrane region" description="Helical" evidence="11">
    <location>
        <begin position="112"/>
        <end position="136"/>
    </location>
</feature>
<feature type="binding site" evidence="9">
    <location>
        <position position="275"/>
    </location>
    <ligand>
        <name>UDP-alpha-D-glucose</name>
        <dbReference type="ChEBI" id="CHEBI:58885"/>
    </ligand>
</feature>
<dbReference type="SUPFAM" id="SSF53448">
    <property type="entry name" value="Nucleotide-diphospho-sugar transferases"/>
    <property type="match status" value="1"/>
</dbReference>
<keyword evidence="6 11" id="KW-0472">Membrane</keyword>
<dbReference type="GO" id="GO:0012505">
    <property type="term" value="C:endomembrane system"/>
    <property type="evidence" value="ECO:0007669"/>
    <property type="project" value="UniProtKB-SubCell"/>
</dbReference>
<comment type="subcellular location">
    <subcellularLocation>
        <location evidence="1">Endomembrane system</location>
        <topology evidence="1">Multi-pass membrane protein</topology>
    </subcellularLocation>
</comment>
<dbReference type="FunFam" id="3.90.550.10:FF:000135">
    <property type="entry name" value="Cellulose synthase-like protein G3"/>
    <property type="match status" value="1"/>
</dbReference>
<evidence type="ECO:0000256" key="2">
    <source>
        <dbReference type="ARBA" id="ARBA00022676"/>
    </source>
</evidence>
<feature type="binding site" evidence="10">
    <location>
        <position position="441"/>
    </location>
    <ligand>
        <name>Mn(2+)</name>
        <dbReference type="ChEBI" id="CHEBI:29035"/>
    </ligand>
</feature>
<organism evidence="12 13">
    <name type="scientific">Vitis vinifera</name>
    <name type="common">Grape</name>
    <dbReference type="NCBI Taxonomy" id="29760"/>
    <lineage>
        <taxon>Eukaryota</taxon>
        <taxon>Viridiplantae</taxon>
        <taxon>Streptophyta</taxon>
        <taxon>Embryophyta</taxon>
        <taxon>Tracheophyta</taxon>
        <taxon>Spermatophyta</taxon>
        <taxon>Magnoliopsida</taxon>
        <taxon>eudicotyledons</taxon>
        <taxon>Gunneridae</taxon>
        <taxon>Pentapetalae</taxon>
        <taxon>rosids</taxon>
        <taxon>Vitales</taxon>
        <taxon>Vitaceae</taxon>
        <taxon>Viteae</taxon>
        <taxon>Vitis</taxon>
    </lineage>
</organism>
<evidence type="ECO:0000256" key="1">
    <source>
        <dbReference type="ARBA" id="ARBA00004127"/>
    </source>
</evidence>
<feature type="transmembrane region" description="Helical" evidence="11">
    <location>
        <begin position="674"/>
        <end position="693"/>
    </location>
</feature>
<feature type="transmembrane region" description="Helical" evidence="11">
    <location>
        <begin position="36"/>
        <end position="60"/>
    </location>
</feature>
<keyword evidence="3" id="KW-0808">Transferase</keyword>
<dbReference type="GO" id="GO:0071555">
    <property type="term" value="P:cell wall organization"/>
    <property type="evidence" value="ECO:0007669"/>
    <property type="project" value="UniProtKB-KW"/>
</dbReference>
<feature type="active site" evidence="8">
    <location>
        <position position="602"/>
    </location>
</feature>
<dbReference type="Pfam" id="PF03552">
    <property type="entry name" value="Cellulose_synt"/>
    <property type="match status" value="3"/>
</dbReference>
<evidence type="ECO:0000256" key="4">
    <source>
        <dbReference type="ARBA" id="ARBA00022692"/>
    </source>
</evidence>
<accession>A0A438I4F4</accession>
<feature type="binding site" evidence="9">
    <location>
        <position position="274"/>
    </location>
    <ligand>
        <name>UDP-alpha-D-glucose</name>
        <dbReference type="ChEBI" id="CHEBI:58885"/>
    </ligand>
</feature>
<feature type="binding site" evidence="10">
    <location>
        <position position="465"/>
    </location>
    <ligand>
        <name>Mn(2+)</name>
        <dbReference type="ChEBI" id="CHEBI:29035"/>
    </ligand>
</feature>
<evidence type="ECO:0000256" key="9">
    <source>
        <dbReference type="PIRSR" id="PIRSR605150-2"/>
    </source>
</evidence>
<sequence length="830" mass="94648">MRWSVSLLEVVFYRYSPITFGVKSINPLTGLCYAHYAFWPIWCIPITIYAFVPQLALLNCASIFPKVSDPWFLLYIFLFLGAYGQKCLKFMLAGETIQRWWNNQRMWTIRGLSSLIFGLVEYLLKFIGISTFGFNVTSKLKVIVYKSQRNLTRRIHTKEMGDSTGSKSSTIHVPLHIRVPLSRTSANRVFAFFYSLAILALLYHRCIALLQSFTIVSLLILMADAVLAFMWATSQAFRMCPVGRRVFIEHLEHYAKESDYPRLDVFVCTSDPYKEPPMCAVNTALSVMSYDYPTEKLSVYVSDDGGSKLTLFAFMEAARFAALWLPYCKKNKIVERCPEAYFRSNLSWFPETDQIKMMYENMRDRVEKAVQKGSICHDYITNEGEGEAFSRWTDGFTPQNHPPVIQVLLESSKDKDNASHTMPNLVYISRGKSTTLPHHFKAGALNVLLRVSGTMSNAPVILTLDTDMYSNDPQTPLRVLCYLLDPAMDPKLGYIQFPQIFHGINENDIYGGQLKLEFQIEASGMDGLVGSTYTGTGCFFRRGVFFGGPLETPELNQDHLVNKSINSKEVLAMAHHVADCNFEKQTKWGTEIGFRYGTLVEDFYTDYLLKCKGWKSIFCNPKRPAFLGNSPINLHSTLNQLMRWSVGLLEVAFCRYSPITFGVKSINPLTGLCYAHYAFWPIWSIPITIYAFVPQIALLNCASIFPKASDPWFLLYIFLFLGAYGQECLEFMLAGETIQRWWNNQRMWTIRGLSSFIFGLVEYLLKFIGISTFGFNVTSKMLLAGFAIVNCWPLYEAMVLRTDEGKMPVKITLISITLAWALYLVSSIAF</sequence>
<gene>
    <name evidence="12" type="primary">CSLG3_34</name>
    <name evidence="12" type="ORF">CK203_024288</name>
</gene>
<feature type="transmembrane region" description="Helical" evidence="11">
    <location>
        <begin position="209"/>
        <end position="232"/>
    </location>
</feature>
<dbReference type="EMBL" id="QGNW01000143">
    <property type="protein sequence ID" value="RVW91588.1"/>
    <property type="molecule type" value="Genomic_DNA"/>
</dbReference>
<feature type="transmembrane region" description="Helical" evidence="11">
    <location>
        <begin position="781"/>
        <end position="799"/>
    </location>
</feature>
<evidence type="ECO:0000256" key="11">
    <source>
        <dbReference type="SAM" id="Phobius"/>
    </source>
</evidence>
<dbReference type="Gene3D" id="3.90.550.10">
    <property type="entry name" value="Spore Coat Polysaccharide Biosynthesis Protein SpsA, Chain A"/>
    <property type="match status" value="2"/>
</dbReference>
<evidence type="ECO:0000313" key="13">
    <source>
        <dbReference type="Proteomes" id="UP000288805"/>
    </source>
</evidence>
<evidence type="ECO:0000256" key="8">
    <source>
        <dbReference type="PIRSR" id="PIRSR605150-1"/>
    </source>
</evidence>
<dbReference type="InterPro" id="IPR029044">
    <property type="entry name" value="Nucleotide-diphossugar_trans"/>
</dbReference>
<dbReference type="PANTHER" id="PTHR13301">
    <property type="entry name" value="X-BOX TRANSCRIPTION FACTOR-RELATED"/>
    <property type="match status" value="1"/>
</dbReference>
<keyword evidence="4 11" id="KW-0812">Transmembrane</keyword>
<dbReference type="AlphaFoldDB" id="A0A438I4F4"/>
<feature type="active site" evidence="8">
    <location>
        <position position="304"/>
    </location>
</feature>
<dbReference type="GO" id="GO:0016760">
    <property type="term" value="F:cellulose synthase (UDP-forming) activity"/>
    <property type="evidence" value="ECO:0007669"/>
    <property type="project" value="InterPro"/>
</dbReference>
<feature type="transmembrane region" description="Helical" evidence="11">
    <location>
        <begin position="185"/>
        <end position="203"/>
    </location>
</feature>
<feature type="transmembrane region" description="Helical" evidence="11">
    <location>
        <begin position="72"/>
        <end position="92"/>
    </location>
</feature>
<dbReference type="Proteomes" id="UP000288805">
    <property type="component" value="Unassembled WGS sequence"/>
</dbReference>
<name>A0A438I4F4_VITVI</name>
<evidence type="ECO:0000256" key="10">
    <source>
        <dbReference type="PIRSR" id="PIRSR605150-3"/>
    </source>
</evidence>
<reference evidence="12 13" key="1">
    <citation type="journal article" date="2018" name="PLoS Genet.">
        <title>Population sequencing reveals clonal diversity and ancestral inbreeding in the grapevine cultivar Chardonnay.</title>
        <authorList>
            <person name="Roach M.J."/>
            <person name="Johnson D.L."/>
            <person name="Bohlmann J."/>
            <person name="van Vuuren H.J."/>
            <person name="Jones S.J."/>
            <person name="Pretorius I.S."/>
            <person name="Schmidt S.A."/>
            <person name="Borneman A.R."/>
        </authorList>
    </citation>
    <scope>NUCLEOTIDE SEQUENCE [LARGE SCALE GENOMIC DNA]</scope>
    <source>
        <strain evidence="13">cv. Chardonnay</strain>
        <tissue evidence="12">Leaf</tissue>
    </source>
</reference>
<dbReference type="InterPro" id="IPR005150">
    <property type="entry name" value="Cellulose_synth"/>
</dbReference>
<proteinExistence type="predicted"/>
<dbReference type="GO" id="GO:0030244">
    <property type="term" value="P:cellulose biosynthetic process"/>
    <property type="evidence" value="ECO:0007669"/>
    <property type="project" value="InterPro"/>
</dbReference>
<evidence type="ECO:0000256" key="7">
    <source>
        <dbReference type="ARBA" id="ARBA00023316"/>
    </source>
</evidence>
<keyword evidence="5 11" id="KW-1133">Transmembrane helix</keyword>
<feature type="binding site" evidence="9">
    <location>
        <position position="304"/>
    </location>
    <ligand>
        <name>UDP-alpha-D-glucose</name>
        <dbReference type="ChEBI" id="CHEBI:58885"/>
    </ligand>
</feature>
<evidence type="ECO:0000256" key="5">
    <source>
        <dbReference type="ARBA" id="ARBA00022989"/>
    </source>
</evidence>
<evidence type="ECO:0000313" key="12">
    <source>
        <dbReference type="EMBL" id="RVW91588.1"/>
    </source>
</evidence>
<evidence type="ECO:0000256" key="6">
    <source>
        <dbReference type="ARBA" id="ARBA00023136"/>
    </source>
</evidence>
<feature type="transmembrane region" description="Helical" evidence="11">
    <location>
        <begin position="811"/>
        <end position="829"/>
    </location>
</feature>